<protein>
    <submittedName>
        <fullName evidence="4">Uncharacterized protein</fullName>
    </submittedName>
</protein>
<comment type="caution">
    <text evidence="4">The sequence shown here is derived from an EMBL/GenBank/DDBJ whole genome shotgun (WGS) entry which is preliminary data.</text>
</comment>
<evidence type="ECO:0000256" key="2">
    <source>
        <dbReference type="ARBA" id="ARBA00023274"/>
    </source>
</evidence>
<dbReference type="GO" id="GO:0003735">
    <property type="term" value="F:structural constituent of ribosome"/>
    <property type="evidence" value="ECO:0007669"/>
    <property type="project" value="TreeGrafter"/>
</dbReference>
<dbReference type="GO" id="GO:0019843">
    <property type="term" value="F:rRNA binding"/>
    <property type="evidence" value="ECO:0007669"/>
    <property type="project" value="InterPro"/>
</dbReference>
<name>A0A444XT59_ARAHY</name>
<dbReference type="InterPro" id="IPR036406">
    <property type="entry name" value="Coprogen_oxidase_aer_sf"/>
</dbReference>
<gene>
    <name evidence="4" type="ORF">Ahy_B09g099212</name>
</gene>
<dbReference type="AlphaFoldDB" id="A0A444XT59"/>
<dbReference type="GO" id="GO:0042274">
    <property type="term" value="P:ribosomal small subunit biogenesis"/>
    <property type="evidence" value="ECO:0007669"/>
    <property type="project" value="TreeGrafter"/>
</dbReference>
<dbReference type="InterPro" id="IPR022801">
    <property type="entry name" value="Ribosomal_uS4"/>
</dbReference>
<dbReference type="PANTHER" id="PTHR11831">
    <property type="entry name" value="30S 40S RIBOSOMAL PROTEIN"/>
    <property type="match status" value="1"/>
</dbReference>
<sequence length="248" mass="28342">MKEKDSDAASPTHSATANLPASEPTSMRHRTKALKPKASSLSLWRVISARCYYCVVFSGRFCHLFYFCSGGCEALEVREERELVSPLPLRFIASPDLVATPKPLRMFRYDLLDETQNKLNYILSLTVENLLERRLHILVFKSGIAKSIHQRYISSKLKPQRRLIELEALEKVIHERIDAPGVPRQWWFGGGINLTPSYIFEEDNFGEKTSQLCEAVVLNHQQKKKIDNRVITTGWKSLLAVDPTLLKD</sequence>
<evidence type="ECO:0000256" key="3">
    <source>
        <dbReference type="SAM" id="MobiDB-lite"/>
    </source>
</evidence>
<evidence type="ECO:0000313" key="5">
    <source>
        <dbReference type="Proteomes" id="UP000289738"/>
    </source>
</evidence>
<evidence type="ECO:0000256" key="1">
    <source>
        <dbReference type="ARBA" id="ARBA00007465"/>
    </source>
</evidence>
<accession>A0A444XT59</accession>
<proteinExistence type="inferred from homology"/>
<evidence type="ECO:0000313" key="4">
    <source>
        <dbReference type="EMBL" id="RYQ92967.1"/>
    </source>
</evidence>
<keyword evidence="2" id="KW-0687">Ribonucleoprotein</keyword>
<dbReference type="EMBL" id="SDMP01000019">
    <property type="protein sequence ID" value="RYQ92967.1"/>
    <property type="molecule type" value="Genomic_DNA"/>
</dbReference>
<feature type="compositionally biased region" description="Polar residues" evidence="3">
    <location>
        <begin position="9"/>
        <end position="25"/>
    </location>
</feature>
<dbReference type="Proteomes" id="UP000289738">
    <property type="component" value="Chromosome B09"/>
</dbReference>
<dbReference type="GO" id="GO:0004109">
    <property type="term" value="F:coproporphyrinogen oxidase activity"/>
    <property type="evidence" value="ECO:0007669"/>
    <property type="project" value="InterPro"/>
</dbReference>
<reference evidence="4 5" key="1">
    <citation type="submission" date="2019-01" db="EMBL/GenBank/DDBJ databases">
        <title>Sequencing of cultivated peanut Arachis hypogaea provides insights into genome evolution and oil improvement.</title>
        <authorList>
            <person name="Chen X."/>
        </authorList>
    </citation>
    <scope>NUCLEOTIDE SEQUENCE [LARGE SCALE GENOMIC DNA]</scope>
    <source>
        <strain evidence="5">cv. Fuhuasheng</strain>
        <tissue evidence="4">Leaves</tissue>
    </source>
</reference>
<dbReference type="GO" id="GO:0006779">
    <property type="term" value="P:porphyrin-containing compound biosynthetic process"/>
    <property type="evidence" value="ECO:0007669"/>
    <property type="project" value="InterPro"/>
</dbReference>
<comment type="similarity">
    <text evidence="1">Belongs to the universal ribosomal protein uS4 family.</text>
</comment>
<keyword evidence="5" id="KW-1185">Reference proteome</keyword>
<dbReference type="STRING" id="3818.A0A444XT59"/>
<feature type="region of interest" description="Disordered" evidence="3">
    <location>
        <begin position="1"/>
        <end position="33"/>
    </location>
</feature>
<dbReference type="Gene3D" id="3.40.1500.10">
    <property type="entry name" value="Coproporphyrinogen III oxidase, aerobic"/>
    <property type="match status" value="1"/>
</dbReference>
<dbReference type="SUPFAM" id="SSF102886">
    <property type="entry name" value="Coproporphyrinogen III oxidase"/>
    <property type="match status" value="1"/>
</dbReference>
<organism evidence="4 5">
    <name type="scientific">Arachis hypogaea</name>
    <name type="common">Peanut</name>
    <dbReference type="NCBI Taxonomy" id="3818"/>
    <lineage>
        <taxon>Eukaryota</taxon>
        <taxon>Viridiplantae</taxon>
        <taxon>Streptophyta</taxon>
        <taxon>Embryophyta</taxon>
        <taxon>Tracheophyta</taxon>
        <taxon>Spermatophyta</taxon>
        <taxon>Magnoliopsida</taxon>
        <taxon>eudicotyledons</taxon>
        <taxon>Gunneridae</taxon>
        <taxon>Pentapetalae</taxon>
        <taxon>rosids</taxon>
        <taxon>fabids</taxon>
        <taxon>Fabales</taxon>
        <taxon>Fabaceae</taxon>
        <taxon>Papilionoideae</taxon>
        <taxon>50 kb inversion clade</taxon>
        <taxon>dalbergioids sensu lato</taxon>
        <taxon>Dalbergieae</taxon>
        <taxon>Pterocarpus clade</taxon>
        <taxon>Arachis</taxon>
    </lineage>
</organism>
<dbReference type="GO" id="GO:0022627">
    <property type="term" value="C:cytosolic small ribosomal subunit"/>
    <property type="evidence" value="ECO:0007669"/>
    <property type="project" value="TreeGrafter"/>
</dbReference>
<dbReference type="PANTHER" id="PTHR11831:SF47">
    <property type="entry name" value="SMALL RIBOSOMAL SUBUNIT PROTEIN US4Y"/>
    <property type="match status" value="1"/>
</dbReference>